<name>X0WHP5_9ZZZZ</name>
<keyword evidence="1" id="KW-0472">Membrane</keyword>
<evidence type="ECO:0000256" key="1">
    <source>
        <dbReference type="SAM" id="Phobius"/>
    </source>
</evidence>
<proteinExistence type="predicted"/>
<organism evidence="2">
    <name type="scientific">marine sediment metagenome</name>
    <dbReference type="NCBI Taxonomy" id="412755"/>
    <lineage>
        <taxon>unclassified sequences</taxon>
        <taxon>metagenomes</taxon>
        <taxon>ecological metagenomes</taxon>
    </lineage>
</organism>
<keyword evidence="1" id="KW-0812">Transmembrane</keyword>
<accession>X0WHP5</accession>
<dbReference type="EMBL" id="BARS01031956">
    <property type="protein sequence ID" value="GAG24018.1"/>
    <property type="molecule type" value="Genomic_DNA"/>
</dbReference>
<reference evidence="2" key="1">
    <citation type="journal article" date="2014" name="Front. Microbiol.">
        <title>High frequency of phylogenetically diverse reductive dehalogenase-homologous genes in deep subseafloor sedimentary metagenomes.</title>
        <authorList>
            <person name="Kawai M."/>
            <person name="Futagami T."/>
            <person name="Toyoda A."/>
            <person name="Takaki Y."/>
            <person name="Nishi S."/>
            <person name="Hori S."/>
            <person name="Arai W."/>
            <person name="Tsubouchi T."/>
            <person name="Morono Y."/>
            <person name="Uchiyama I."/>
            <person name="Ito T."/>
            <person name="Fujiyama A."/>
            <person name="Inagaki F."/>
            <person name="Takami H."/>
        </authorList>
    </citation>
    <scope>NUCLEOTIDE SEQUENCE</scope>
    <source>
        <strain evidence="2">Expedition CK06-06</strain>
    </source>
</reference>
<keyword evidence="1" id="KW-1133">Transmembrane helix</keyword>
<feature type="non-terminal residue" evidence="2">
    <location>
        <position position="170"/>
    </location>
</feature>
<dbReference type="AlphaFoldDB" id="X0WHP5"/>
<sequence>MTRRVFQAADGTIRLWSSRHHRKGLRYVETAAEQQSGDAIAGSKWRCLWTPDCLNWWIGVVFATGSLLFLVGSVASLAPSLASTWSLDSTTINAIFFAGSIPFTIAAYLQLFQAANAGEQSTYRTQLLGWRPQDIGWLSSSLQFVGTILFNINTFDAMIPSLDWFQQDLV</sequence>
<protein>
    <submittedName>
        <fullName evidence="2">Uncharacterized protein</fullName>
    </submittedName>
</protein>
<evidence type="ECO:0000313" key="2">
    <source>
        <dbReference type="EMBL" id="GAG24018.1"/>
    </source>
</evidence>
<gene>
    <name evidence="2" type="ORF">S01H1_49658</name>
</gene>
<feature type="transmembrane region" description="Helical" evidence="1">
    <location>
        <begin position="94"/>
        <end position="115"/>
    </location>
</feature>
<comment type="caution">
    <text evidence="2">The sequence shown here is derived from an EMBL/GenBank/DDBJ whole genome shotgun (WGS) entry which is preliminary data.</text>
</comment>
<feature type="transmembrane region" description="Helical" evidence="1">
    <location>
        <begin position="56"/>
        <end position="82"/>
    </location>
</feature>